<dbReference type="InParanoid" id="C5LL14"/>
<proteinExistence type="predicted"/>
<dbReference type="GeneID" id="9047805"/>
<evidence type="ECO:0000313" key="2">
    <source>
        <dbReference type="EMBL" id="EER02578.1"/>
    </source>
</evidence>
<accession>C5LL14</accession>
<feature type="region of interest" description="Disordered" evidence="1">
    <location>
        <begin position="62"/>
        <end position="87"/>
    </location>
</feature>
<feature type="compositionally biased region" description="Low complexity" evidence="1">
    <location>
        <begin position="1"/>
        <end position="20"/>
    </location>
</feature>
<organism evidence="3">
    <name type="scientific">Perkinsus marinus (strain ATCC 50983 / TXsc)</name>
    <dbReference type="NCBI Taxonomy" id="423536"/>
    <lineage>
        <taxon>Eukaryota</taxon>
        <taxon>Sar</taxon>
        <taxon>Alveolata</taxon>
        <taxon>Perkinsozoa</taxon>
        <taxon>Perkinsea</taxon>
        <taxon>Perkinsida</taxon>
        <taxon>Perkinsidae</taxon>
        <taxon>Perkinsus</taxon>
    </lineage>
</organism>
<gene>
    <name evidence="2" type="ORF">Pmar_PMAR005919</name>
</gene>
<evidence type="ECO:0000313" key="3">
    <source>
        <dbReference type="Proteomes" id="UP000007800"/>
    </source>
</evidence>
<name>C5LL14_PERM5</name>
<feature type="region of interest" description="Disordered" evidence="1">
    <location>
        <begin position="1"/>
        <end position="27"/>
    </location>
</feature>
<feature type="region of interest" description="Disordered" evidence="1">
    <location>
        <begin position="152"/>
        <end position="172"/>
    </location>
</feature>
<dbReference type="AlphaFoldDB" id="C5LL14"/>
<evidence type="ECO:0000256" key="1">
    <source>
        <dbReference type="SAM" id="MobiDB-lite"/>
    </source>
</evidence>
<dbReference type="RefSeq" id="XP_002769860.1">
    <property type="nucleotide sequence ID" value="XM_002769814.1"/>
</dbReference>
<keyword evidence="3" id="KW-1185">Reference proteome</keyword>
<dbReference type="EMBL" id="GG683038">
    <property type="protein sequence ID" value="EER02578.1"/>
    <property type="molecule type" value="Genomic_DNA"/>
</dbReference>
<reference evidence="2 3" key="1">
    <citation type="submission" date="2008-07" db="EMBL/GenBank/DDBJ databases">
        <authorList>
            <person name="El-Sayed N."/>
            <person name="Caler E."/>
            <person name="Inman J."/>
            <person name="Amedeo P."/>
            <person name="Hass B."/>
            <person name="Wortman J."/>
        </authorList>
    </citation>
    <scope>NUCLEOTIDE SEQUENCE [LARGE SCALE GENOMIC DNA]</scope>
    <source>
        <strain evidence="3">ATCC 50983 / TXsc</strain>
    </source>
</reference>
<dbReference type="Proteomes" id="UP000007800">
    <property type="component" value="Unassembled WGS sequence"/>
</dbReference>
<protein>
    <submittedName>
        <fullName evidence="2">Uncharacterized protein</fullName>
    </submittedName>
</protein>
<sequence>MMTTTNTTTTTNLGDSTTTSELGGGGGGKVIRMAGVSDYLVRIIKQLNRLRSEGEVLRLLKSTTTSSSPENNDTPPTPPTSSSSSLVVPEDVLSAIFRSAESGSYEHLKSTVNEHITDLRNSRDRFEEQQTLLCEFKKELISSCCGIEFVDDKQNEKEEVKEEEKGKSITTQ</sequence>